<accession>A0A2D6M1Q3</accession>
<feature type="transmembrane region" description="Helical" evidence="1">
    <location>
        <begin position="115"/>
        <end position="135"/>
    </location>
</feature>
<sequence>MIEQLKSKNFRTNLLLGLFIASIIASNLLGGKIAEIVIFGVPIIFSVGLVAFAFTFPVTDVIAEVYGRKKAQEFVYIGLAALIFVLIVTVISVNLPYAERSWITPEQYGAVFDQSIRILIASIVAFFISQMHDVFSFEFWKEKTQGKMLWLRNNLSTIVSQAIDSTIFMFIAFYQVSPKYDVGFIVSLIIPYYILKVGLAIIDTPVVYAIVNWLKSAEAE</sequence>
<protein>
    <recommendedName>
        <fullName evidence="1">Probable queuosine precursor transporter</fullName>
        <shortName evidence="1">Q precursor transporter</shortName>
    </recommendedName>
</protein>
<comment type="similarity">
    <text evidence="1">Belongs to the vitamin uptake transporter (VUT/ECF) (TC 2.A.88) family. Q precursor transporter subfamily.</text>
</comment>
<comment type="caution">
    <text evidence="2">The sequence shown here is derived from an EMBL/GenBank/DDBJ whole genome shotgun (WGS) entry which is preliminary data.</text>
</comment>
<keyword evidence="1" id="KW-1003">Cell membrane</keyword>
<feature type="transmembrane region" description="Helical" evidence="1">
    <location>
        <begin position="12"/>
        <end position="30"/>
    </location>
</feature>
<feature type="transmembrane region" description="Helical" evidence="1">
    <location>
        <begin position="36"/>
        <end position="62"/>
    </location>
</feature>
<dbReference type="AlphaFoldDB" id="A0A2D6M1Q3"/>
<keyword evidence="1" id="KW-1133">Transmembrane helix</keyword>
<proteinExistence type="inferred from homology"/>
<dbReference type="Pfam" id="PF02592">
    <property type="entry name" value="Vut_1"/>
    <property type="match status" value="1"/>
</dbReference>
<evidence type="ECO:0000256" key="1">
    <source>
        <dbReference type="HAMAP-Rule" id="MF_02088"/>
    </source>
</evidence>
<dbReference type="NCBIfam" id="TIGR00697">
    <property type="entry name" value="queuosine precursor transporter"/>
    <property type="match status" value="1"/>
</dbReference>
<dbReference type="HAMAP" id="MF_02088">
    <property type="entry name" value="Q_prec_transport"/>
    <property type="match status" value="1"/>
</dbReference>
<dbReference type="GO" id="GO:0022857">
    <property type="term" value="F:transmembrane transporter activity"/>
    <property type="evidence" value="ECO:0007669"/>
    <property type="project" value="UniProtKB-UniRule"/>
</dbReference>
<gene>
    <name evidence="2" type="ORF">CL943_03415</name>
</gene>
<dbReference type="Proteomes" id="UP000226592">
    <property type="component" value="Unassembled WGS sequence"/>
</dbReference>
<evidence type="ECO:0000313" key="3">
    <source>
        <dbReference type="Proteomes" id="UP000226592"/>
    </source>
</evidence>
<keyword evidence="1" id="KW-0812">Transmembrane</keyword>
<dbReference type="InterPro" id="IPR003744">
    <property type="entry name" value="YhhQ"/>
</dbReference>
<keyword evidence="1" id="KW-0472">Membrane</keyword>
<reference evidence="3" key="1">
    <citation type="submission" date="2017-09" db="EMBL/GenBank/DDBJ databases">
        <title>The Reconstruction of 2,631 Draft Metagenome-Assembled Genomes from the Global Oceans.</title>
        <authorList>
            <person name="Tully B.J."/>
            <person name="Graham E.D."/>
            <person name="Heidelberg J.F."/>
        </authorList>
    </citation>
    <scope>NUCLEOTIDE SEQUENCE [LARGE SCALE GENOMIC DNA]</scope>
</reference>
<feature type="transmembrane region" description="Helical" evidence="1">
    <location>
        <begin position="155"/>
        <end position="176"/>
    </location>
</feature>
<feature type="transmembrane region" description="Helical" evidence="1">
    <location>
        <begin position="182"/>
        <end position="211"/>
    </location>
</feature>
<dbReference type="PANTHER" id="PTHR34300">
    <property type="entry name" value="QUEUOSINE PRECURSOR TRANSPORTER-RELATED"/>
    <property type="match status" value="1"/>
</dbReference>
<keyword evidence="1" id="KW-0813">Transport</keyword>
<evidence type="ECO:0000313" key="2">
    <source>
        <dbReference type="EMBL" id="MAG22326.1"/>
    </source>
</evidence>
<comment type="function">
    <text evidence="1">Involved in the import of queuosine (Q) precursors, required for Q precursor salvage.</text>
</comment>
<dbReference type="GO" id="GO:0005886">
    <property type="term" value="C:plasma membrane"/>
    <property type="evidence" value="ECO:0007669"/>
    <property type="project" value="UniProtKB-SubCell"/>
</dbReference>
<organism evidence="2 3">
    <name type="scientific">Candidatus Iainarchaeum sp</name>
    <dbReference type="NCBI Taxonomy" id="3101447"/>
    <lineage>
        <taxon>Archaea</taxon>
        <taxon>Candidatus Iainarchaeota</taxon>
        <taxon>Candidatus Iainarchaeia</taxon>
        <taxon>Candidatus Iainarchaeales</taxon>
        <taxon>Candidatus Iainarchaeaceae</taxon>
        <taxon>Candidatus Iainarchaeum</taxon>
    </lineage>
</organism>
<comment type="subcellular location">
    <subcellularLocation>
        <location evidence="1">Cell membrane</location>
        <topology evidence="1">Multi-pass membrane protein</topology>
    </subcellularLocation>
</comment>
<feature type="transmembrane region" description="Helical" evidence="1">
    <location>
        <begin position="74"/>
        <end position="95"/>
    </location>
</feature>
<dbReference type="PANTHER" id="PTHR34300:SF2">
    <property type="entry name" value="QUEUOSINE PRECURSOR TRANSPORTER-RELATED"/>
    <property type="match status" value="1"/>
</dbReference>
<dbReference type="EMBL" id="NZBU01000010">
    <property type="protein sequence ID" value="MAG22326.1"/>
    <property type="molecule type" value="Genomic_DNA"/>
</dbReference>
<name>A0A2D6M1Q3_9ARCH</name>